<feature type="transmembrane region" description="Helical" evidence="1">
    <location>
        <begin position="34"/>
        <end position="58"/>
    </location>
</feature>
<feature type="transmembrane region" description="Helical" evidence="1">
    <location>
        <begin position="12"/>
        <end position="28"/>
    </location>
</feature>
<accession>A0A7Z1AFX2</accession>
<dbReference type="InterPro" id="IPR021309">
    <property type="entry name" value="YgaP-like_TM"/>
</dbReference>
<sequence length="64" mass="6926">MTQNIGSIERIIRIVAGLAILAWGFLLSDPINWWGAIGAVPLVTGLVSFCPLWTLFGINTKKTA</sequence>
<proteinExistence type="predicted"/>
<evidence type="ECO:0000313" key="4">
    <source>
        <dbReference type="Proteomes" id="UP000094769"/>
    </source>
</evidence>
<dbReference type="OrthoDB" id="9804804at2"/>
<keyword evidence="1" id="KW-0812">Transmembrane</keyword>
<dbReference type="EMBL" id="MARB01000005">
    <property type="protein sequence ID" value="ODJ88525.1"/>
    <property type="molecule type" value="Genomic_DNA"/>
</dbReference>
<keyword evidence="1" id="KW-1133">Transmembrane helix</keyword>
<reference evidence="3 4" key="1">
    <citation type="submission" date="2016-06" db="EMBL/GenBank/DDBJ databases">
        <title>Genome sequence of endosymbiont of Candidatus Endolucinida thiodiazotropha.</title>
        <authorList>
            <person name="Poehlein A."/>
            <person name="Koenig S."/>
            <person name="Heiden S.E."/>
            <person name="Thuermer A."/>
            <person name="Voget S."/>
            <person name="Daniel R."/>
            <person name="Markert S."/>
            <person name="Gros O."/>
            <person name="Schweder T."/>
        </authorList>
    </citation>
    <scope>NUCLEOTIDE SEQUENCE [LARGE SCALE GENOMIC DNA]</scope>
    <source>
        <strain evidence="3 4">COS</strain>
    </source>
</reference>
<protein>
    <recommendedName>
        <fullName evidence="2">Inner membrane protein YgaP-like transmembrane domain-containing protein</fullName>
    </recommendedName>
</protein>
<dbReference type="Pfam" id="PF11127">
    <property type="entry name" value="YgaP-like_TM"/>
    <property type="match status" value="1"/>
</dbReference>
<dbReference type="AlphaFoldDB" id="A0A7Z1AFX2"/>
<evidence type="ECO:0000313" key="3">
    <source>
        <dbReference type="EMBL" id="ODJ88525.1"/>
    </source>
</evidence>
<dbReference type="RefSeq" id="WP_069121826.1">
    <property type="nucleotide sequence ID" value="NZ_MARB01000005.1"/>
</dbReference>
<keyword evidence="4" id="KW-1185">Reference proteome</keyword>
<keyword evidence="1" id="KW-0472">Membrane</keyword>
<evidence type="ECO:0000256" key="1">
    <source>
        <dbReference type="SAM" id="Phobius"/>
    </source>
</evidence>
<comment type="caution">
    <text evidence="3">The sequence shown here is derived from an EMBL/GenBank/DDBJ whole genome shotgun (WGS) entry which is preliminary data.</text>
</comment>
<gene>
    <name evidence="3" type="ORF">CODIS_10710</name>
</gene>
<organism evidence="3 4">
    <name type="scientific">Candidatus Thiodiazotropha endolucinida</name>
    <dbReference type="NCBI Taxonomy" id="1655433"/>
    <lineage>
        <taxon>Bacteria</taxon>
        <taxon>Pseudomonadati</taxon>
        <taxon>Pseudomonadota</taxon>
        <taxon>Gammaproteobacteria</taxon>
        <taxon>Chromatiales</taxon>
        <taxon>Sedimenticolaceae</taxon>
        <taxon>Candidatus Thiodiazotropha</taxon>
    </lineage>
</organism>
<dbReference type="Proteomes" id="UP000094769">
    <property type="component" value="Unassembled WGS sequence"/>
</dbReference>
<evidence type="ECO:0000259" key="2">
    <source>
        <dbReference type="Pfam" id="PF11127"/>
    </source>
</evidence>
<feature type="domain" description="Inner membrane protein YgaP-like transmembrane" evidence="2">
    <location>
        <begin position="1"/>
        <end position="62"/>
    </location>
</feature>
<name>A0A7Z1AFX2_9GAMM</name>